<gene>
    <name evidence="1" type="ORF">ALDDBJOO_00012</name>
</gene>
<dbReference type="AlphaFoldDB" id="A0A7G9Z0Q2"/>
<name>A0A7G9Z0Q2_9EURY</name>
<protein>
    <submittedName>
        <fullName evidence="1">Uncharacterized protein</fullName>
    </submittedName>
</protein>
<proteinExistence type="predicted"/>
<organism evidence="1">
    <name type="scientific">Candidatus Methanophagaceae archaeon ANME-1 ERB6</name>
    <dbReference type="NCBI Taxonomy" id="2759912"/>
    <lineage>
        <taxon>Archaea</taxon>
        <taxon>Methanobacteriati</taxon>
        <taxon>Methanobacteriota</taxon>
        <taxon>Stenosarchaea group</taxon>
        <taxon>Methanomicrobia</taxon>
        <taxon>Candidatus Methanophagales</taxon>
        <taxon>Candidatus Methanophagaceae</taxon>
    </lineage>
</organism>
<reference evidence="1" key="1">
    <citation type="submission" date="2020-06" db="EMBL/GenBank/DDBJ databases">
        <title>Unique genomic features of the anaerobic methanotrophic archaea.</title>
        <authorList>
            <person name="Chadwick G.L."/>
            <person name="Skennerton C.T."/>
            <person name="Laso-Perez R."/>
            <person name="Leu A.O."/>
            <person name="Speth D.R."/>
            <person name="Yu H."/>
            <person name="Morgan-Lang C."/>
            <person name="Hatzenpichler R."/>
            <person name="Goudeau D."/>
            <person name="Malmstrom R."/>
            <person name="Brazelton W.J."/>
            <person name="Woyke T."/>
            <person name="Hallam S.J."/>
            <person name="Tyson G.W."/>
            <person name="Wegener G."/>
            <person name="Boetius A."/>
            <person name="Orphan V."/>
        </authorList>
    </citation>
    <scope>NUCLEOTIDE SEQUENCE</scope>
</reference>
<sequence>MLFPKSENYLKHFTFIPKDESAEERYICTQTNREIKIKVVDNGIKISGDTESLGKTTYWILTGKTVYPSNLKSELLI</sequence>
<evidence type="ECO:0000313" key="1">
    <source>
        <dbReference type="EMBL" id="QNO53836.1"/>
    </source>
</evidence>
<dbReference type="EMBL" id="MT631553">
    <property type="protein sequence ID" value="QNO53836.1"/>
    <property type="molecule type" value="Genomic_DNA"/>
</dbReference>
<accession>A0A7G9Z0Q2</accession>